<gene>
    <name evidence="2" type="ORF">N475_16265</name>
</gene>
<accession>A0A166WD55</accession>
<dbReference type="RefSeq" id="WP_155730823.1">
    <property type="nucleotide sequence ID" value="NZ_AQHB01000031.1"/>
</dbReference>
<feature type="region of interest" description="Disordered" evidence="1">
    <location>
        <begin position="21"/>
        <end position="46"/>
    </location>
</feature>
<dbReference type="EMBL" id="AUYB01000104">
    <property type="protein sequence ID" value="KZN37248.1"/>
    <property type="molecule type" value="Genomic_DNA"/>
</dbReference>
<evidence type="ECO:0000313" key="3">
    <source>
        <dbReference type="Proteomes" id="UP000076643"/>
    </source>
</evidence>
<dbReference type="PATRIC" id="fig|1365250.3.peg.2844"/>
<dbReference type="GeneID" id="58735856"/>
<evidence type="ECO:0000256" key="1">
    <source>
        <dbReference type="SAM" id="MobiDB-lite"/>
    </source>
</evidence>
<comment type="caution">
    <text evidence="2">The sequence shown here is derived from an EMBL/GenBank/DDBJ whole genome shotgun (WGS) entry which is preliminary data.</text>
</comment>
<organism evidence="2 3">
    <name type="scientific">Pseudoalteromonas luteoviolacea DSM 6061</name>
    <dbReference type="NCBI Taxonomy" id="1365250"/>
    <lineage>
        <taxon>Bacteria</taxon>
        <taxon>Pseudomonadati</taxon>
        <taxon>Pseudomonadota</taxon>
        <taxon>Gammaproteobacteria</taxon>
        <taxon>Alteromonadales</taxon>
        <taxon>Pseudoalteromonadaceae</taxon>
        <taxon>Pseudoalteromonas</taxon>
    </lineage>
</organism>
<protein>
    <submittedName>
        <fullName evidence="2">Uncharacterized protein</fullName>
    </submittedName>
</protein>
<dbReference type="Proteomes" id="UP000076643">
    <property type="component" value="Unassembled WGS sequence"/>
</dbReference>
<reference evidence="2 3" key="1">
    <citation type="submission" date="2013-07" db="EMBL/GenBank/DDBJ databases">
        <title>Comparative Genomic and Metabolomic Analysis of Twelve Strains of Pseudoalteromonas luteoviolacea.</title>
        <authorList>
            <person name="Vynne N.G."/>
            <person name="Mansson M."/>
            <person name="Gram L."/>
        </authorList>
    </citation>
    <scope>NUCLEOTIDE SEQUENCE [LARGE SCALE GENOMIC DNA]</scope>
    <source>
        <strain evidence="2 3">DSM 6061</strain>
    </source>
</reference>
<dbReference type="AlphaFoldDB" id="A0A166WD55"/>
<name>A0A166WD55_9GAMM</name>
<evidence type="ECO:0000313" key="2">
    <source>
        <dbReference type="EMBL" id="KZN37248.1"/>
    </source>
</evidence>
<sequence length="46" mass="5046">MKLKKVKLKQLSNLQLLKVKGGSASSDHYEPPQAMRVADSGYNKAS</sequence>
<proteinExistence type="predicted"/>
<keyword evidence="3" id="KW-1185">Reference proteome</keyword>